<dbReference type="Pfam" id="PF24883">
    <property type="entry name" value="NPHP3_N"/>
    <property type="match status" value="1"/>
</dbReference>
<evidence type="ECO:0000313" key="5">
    <source>
        <dbReference type="Proteomes" id="UP000016930"/>
    </source>
</evidence>
<evidence type="ECO:0000313" key="4">
    <source>
        <dbReference type="EMBL" id="EMD37111.1"/>
    </source>
</evidence>
<evidence type="ECO:0000256" key="1">
    <source>
        <dbReference type="ARBA" id="ARBA00022737"/>
    </source>
</evidence>
<dbReference type="Proteomes" id="UP000016930">
    <property type="component" value="Unassembled WGS sequence"/>
</dbReference>
<dbReference type="OrthoDB" id="4760524at2759"/>
<feature type="compositionally biased region" description="Polar residues" evidence="2">
    <location>
        <begin position="154"/>
        <end position="168"/>
    </location>
</feature>
<feature type="region of interest" description="Disordered" evidence="2">
    <location>
        <begin position="250"/>
        <end position="276"/>
    </location>
</feature>
<keyword evidence="1" id="KW-0677">Repeat</keyword>
<feature type="compositionally biased region" description="Polar residues" evidence="2">
    <location>
        <begin position="115"/>
        <end position="130"/>
    </location>
</feature>
<dbReference type="SUPFAM" id="SSF52540">
    <property type="entry name" value="P-loop containing nucleoside triphosphate hydrolases"/>
    <property type="match status" value="1"/>
</dbReference>
<dbReference type="HOGENOM" id="CLU_368803_0_0_1"/>
<accession>M2RE62</accession>
<keyword evidence="5" id="KW-1185">Reference proteome</keyword>
<dbReference type="PROSITE" id="PS50837">
    <property type="entry name" value="NACHT"/>
    <property type="match status" value="1"/>
</dbReference>
<feature type="domain" description="NACHT" evidence="3">
    <location>
        <begin position="495"/>
        <end position="642"/>
    </location>
</feature>
<feature type="region of interest" description="Disordered" evidence="2">
    <location>
        <begin position="115"/>
        <end position="173"/>
    </location>
</feature>
<dbReference type="PANTHER" id="PTHR10039">
    <property type="entry name" value="AMELOGENIN"/>
    <property type="match status" value="1"/>
</dbReference>
<name>M2RE62_CERS8</name>
<proteinExistence type="predicted"/>
<dbReference type="EMBL" id="KB445797">
    <property type="protein sequence ID" value="EMD37111.1"/>
    <property type="molecule type" value="Genomic_DNA"/>
</dbReference>
<dbReference type="AlphaFoldDB" id="M2RE62"/>
<evidence type="ECO:0000256" key="2">
    <source>
        <dbReference type="SAM" id="MobiDB-lite"/>
    </source>
</evidence>
<dbReference type="InterPro" id="IPR027417">
    <property type="entry name" value="P-loop_NTPase"/>
</dbReference>
<dbReference type="PANTHER" id="PTHR10039:SF14">
    <property type="entry name" value="NACHT DOMAIN-CONTAINING PROTEIN"/>
    <property type="match status" value="1"/>
</dbReference>
<sequence>MEFGNGYGYGYERENNAFHPHVVAGSKRALEDKGSLSPSAALSPHLLAIGSSHTILPTRSTSVMAGCFSGLKRELSRLSCRSTKMMSSSEEVHELAHQHAESIDGLRAGTIVRSQSHTDPISTEVVASTHATHRAPSDPPHASGSYQDPAPVKSASTTAPLVSGSGENSLLDRDSVRGITAEAADPIESSLLHSVVNTHLIPGASEVTNPVQIPIPNHTVNRTSPDVAPLAEHALDSNGAEGRFVSAMVSQEEAGDPPDSTRNEDVHMPQVPQEPESISEVSSDAARFFMPSPNLGTTTKQTGWAVLKGVLKAVKGVSSQVPGLNSALSGVIAVMDTWDDVNEAQSKYKEIANNIGWIVAILAQYSRGEMMPQFMVHRLNGILKQLKDIEDAISSKTQRNLPTRVVQALGDKDRVETLFRHLAATVEYLQLECNLFTADKVDKLYAQNLLDKLSESRNASIEAQNPDSACMSGTRIQLLDDLNGWARDPSPRCRRIFWLNGMAGTGKSAIARSFCYNLHDRGMLAGSFFCSRGVAGRDDVKRILPTLASSLAHQSPAYRTALLHVLEQHPNAGHDNIELQVERLIKEPLSYAFKNKPPMLVFVIDALDECSDAGATESVLGELIAASVDIPILFFLTSRPESHIRTQFESRHPNLHLVLRLHEIEQDLVQEDISLYIDNRLLQIRQRTPDNYPNDWPSRADVTALTHRAGLLFIYAFTALEYIKKHPVKRFKIITSTTAIVGQPMNIRIDEISLL</sequence>
<evidence type="ECO:0000259" key="3">
    <source>
        <dbReference type="PROSITE" id="PS50837"/>
    </source>
</evidence>
<dbReference type="InterPro" id="IPR056884">
    <property type="entry name" value="NPHP3-like_N"/>
</dbReference>
<dbReference type="InterPro" id="IPR007111">
    <property type="entry name" value="NACHT_NTPase"/>
</dbReference>
<dbReference type="Gene3D" id="3.40.50.300">
    <property type="entry name" value="P-loop containing nucleotide triphosphate hydrolases"/>
    <property type="match status" value="1"/>
</dbReference>
<reference evidence="4 5" key="1">
    <citation type="journal article" date="2012" name="Proc. Natl. Acad. Sci. U.S.A.">
        <title>Comparative genomics of Ceriporiopsis subvermispora and Phanerochaete chrysosporium provide insight into selective ligninolysis.</title>
        <authorList>
            <person name="Fernandez-Fueyo E."/>
            <person name="Ruiz-Duenas F.J."/>
            <person name="Ferreira P."/>
            <person name="Floudas D."/>
            <person name="Hibbett D.S."/>
            <person name="Canessa P."/>
            <person name="Larrondo L.F."/>
            <person name="James T.Y."/>
            <person name="Seelenfreund D."/>
            <person name="Lobos S."/>
            <person name="Polanco R."/>
            <person name="Tello M."/>
            <person name="Honda Y."/>
            <person name="Watanabe T."/>
            <person name="Watanabe T."/>
            <person name="Ryu J.S."/>
            <person name="Kubicek C.P."/>
            <person name="Schmoll M."/>
            <person name="Gaskell J."/>
            <person name="Hammel K.E."/>
            <person name="St John F.J."/>
            <person name="Vanden Wymelenberg A."/>
            <person name="Sabat G."/>
            <person name="Splinter BonDurant S."/>
            <person name="Syed K."/>
            <person name="Yadav J.S."/>
            <person name="Doddapaneni H."/>
            <person name="Subramanian V."/>
            <person name="Lavin J.L."/>
            <person name="Oguiza J.A."/>
            <person name="Perez G."/>
            <person name="Pisabarro A.G."/>
            <person name="Ramirez L."/>
            <person name="Santoyo F."/>
            <person name="Master E."/>
            <person name="Coutinho P.M."/>
            <person name="Henrissat B."/>
            <person name="Lombard V."/>
            <person name="Magnuson J.K."/>
            <person name="Kuees U."/>
            <person name="Hori C."/>
            <person name="Igarashi K."/>
            <person name="Samejima M."/>
            <person name="Held B.W."/>
            <person name="Barry K.W."/>
            <person name="LaButti K.M."/>
            <person name="Lapidus A."/>
            <person name="Lindquist E.A."/>
            <person name="Lucas S.M."/>
            <person name="Riley R."/>
            <person name="Salamov A.A."/>
            <person name="Hoffmeister D."/>
            <person name="Schwenk D."/>
            <person name="Hadar Y."/>
            <person name="Yarden O."/>
            <person name="de Vries R.P."/>
            <person name="Wiebenga A."/>
            <person name="Stenlid J."/>
            <person name="Eastwood D."/>
            <person name="Grigoriev I.V."/>
            <person name="Berka R.M."/>
            <person name="Blanchette R.A."/>
            <person name="Kersten P."/>
            <person name="Martinez A.T."/>
            <person name="Vicuna R."/>
            <person name="Cullen D."/>
        </authorList>
    </citation>
    <scope>NUCLEOTIDE SEQUENCE [LARGE SCALE GENOMIC DNA]</scope>
    <source>
        <strain evidence="4 5">B</strain>
    </source>
</reference>
<protein>
    <recommendedName>
        <fullName evidence="3">NACHT domain-containing protein</fullName>
    </recommendedName>
</protein>
<gene>
    <name evidence="4" type="ORF">CERSUDRAFT_95377</name>
</gene>
<organism evidence="4 5">
    <name type="scientific">Ceriporiopsis subvermispora (strain B)</name>
    <name type="common">White-rot fungus</name>
    <name type="synonym">Gelatoporia subvermispora</name>
    <dbReference type="NCBI Taxonomy" id="914234"/>
    <lineage>
        <taxon>Eukaryota</taxon>
        <taxon>Fungi</taxon>
        <taxon>Dikarya</taxon>
        <taxon>Basidiomycota</taxon>
        <taxon>Agaricomycotina</taxon>
        <taxon>Agaricomycetes</taxon>
        <taxon>Polyporales</taxon>
        <taxon>Gelatoporiaceae</taxon>
        <taxon>Gelatoporia</taxon>
    </lineage>
</organism>